<dbReference type="SUPFAM" id="SSF49899">
    <property type="entry name" value="Concanavalin A-like lectins/glucanases"/>
    <property type="match status" value="1"/>
</dbReference>
<proteinExistence type="predicted"/>
<gene>
    <name evidence="1" type="ORF">MNBD_ACTINO02-2241</name>
</gene>
<sequence length="338" mass="36575">MINPASRRFLVAAAGLLLAAACTQTAPGTSPTGDVDASFVVDGQSVAIADGNAYVVASDGSLVFIKELYTPGEAQAAFRVSRNAVLRVGEDGKWYDVPDRLEMDFEDAKGVRDLIGLERGWTNFTLQSPAAPTVPDYVALFKRILADGAGFEDNRVEPSEENFHRGAASLRTYAVAGTDAVPVSKASLSSILVHAVEGDTVDLSAWYFIEQGMPVGLMDLESSFIDQGPGMRVLADQTGRLRVELKWGDKPTYRSEAILPVGRWTQLRLRILLSAAQSGTIELWVDNELVIDATGQTLPLGDTILDRFEIGTTANNDLGPVIMFVDDVRIETKRVRTP</sequence>
<reference evidence="1" key="1">
    <citation type="submission" date="2018-06" db="EMBL/GenBank/DDBJ databases">
        <authorList>
            <person name="Zhirakovskaya E."/>
        </authorList>
    </citation>
    <scope>NUCLEOTIDE SEQUENCE</scope>
</reference>
<dbReference type="Gene3D" id="2.60.120.200">
    <property type="match status" value="1"/>
</dbReference>
<protein>
    <submittedName>
        <fullName evidence="1">Uncharacterized protein</fullName>
    </submittedName>
</protein>
<evidence type="ECO:0000313" key="1">
    <source>
        <dbReference type="EMBL" id="VAV98895.1"/>
    </source>
</evidence>
<dbReference type="EMBL" id="UOEK01000147">
    <property type="protein sequence ID" value="VAV98895.1"/>
    <property type="molecule type" value="Genomic_DNA"/>
</dbReference>
<name>A0A3B0SVS6_9ZZZZ</name>
<dbReference type="AlphaFoldDB" id="A0A3B0SVS6"/>
<accession>A0A3B0SVS6</accession>
<dbReference type="PROSITE" id="PS51257">
    <property type="entry name" value="PROKAR_LIPOPROTEIN"/>
    <property type="match status" value="1"/>
</dbReference>
<organism evidence="1">
    <name type="scientific">hydrothermal vent metagenome</name>
    <dbReference type="NCBI Taxonomy" id="652676"/>
    <lineage>
        <taxon>unclassified sequences</taxon>
        <taxon>metagenomes</taxon>
        <taxon>ecological metagenomes</taxon>
    </lineage>
</organism>
<dbReference type="InterPro" id="IPR013320">
    <property type="entry name" value="ConA-like_dom_sf"/>
</dbReference>